<name>A0AAE3LL26_9FIRM</name>
<dbReference type="Gene3D" id="3.20.20.80">
    <property type="entry name" value="Glycosidases"/>
    <property type="match status" value="1"/>
</dbReference>
<proteinExistence type="inferred from homology"/>
<organism evidence="15 16">
    <name type="scientific">Hominimerdicola aceti</name>
    <dbReference type="NCBI Taxonomy" id="2981726"/>
    <lineage>
        <taxon>Bacteria</taxon>
        <taxon>Bacillati</taxon>
        <taxon>Bacillota</taxon>
        <taxon>Clostridia</taxon>
        <taxon>Eubacteriales</taxon>
        <taxon>Oscillospiraceae</taxon>
        <taxon>Hominimerdicola</taxon>
    </lineage>
</organism>
<dbReference type="SMART" id="SM00642">
    <property type="entry name" value="Aamy"/>
    <property type="match status" value="1"/>
</dbReference>
<feature type="active site" description="Nucleophile" evidence="11 12">
    <location>
        <position position="311"/>
    </location>
</feature>
<comment type="pathway">
    <text evidence="3 11">Glycan biosynthesis; glycogen biosynthesis.</text>
</comment>
<gene>
    <name evidence="11 15" type="primary">glgB</name>
    <name evidence="15" type="ORF">OCV57_01405</name>
</gene>
<dbReference type="InterPro" id="IPR017853">
    <property type="entry name" value="GH"/>
</dbReference>
<dbReference type="HAMAP" id="MF_00685">
    <property type="entry name" value="GlgB"/>
    <property type="match status" value="1"/>
</dbReference>
<dbReference type="PANTHER" id="PTHR43651:SF3">
    <property type="entry name" value="1,4-ALPHA-GLUCAN-BRANCHING ENZYME"/>
    <property type="match status" value="1"/>
</dbReference>
<dbReference type="CDD" id="cd11322">
    <property type="entry name" value="AmyAc_Glg_BE"/>
    <property type="match status" value="1"/>
</dbReference>
<keyword evidence="6 11" id="KW-0328">Glycosyltransferase</keyword>
<evidence type="ECO:0000256" key="4">
    <source>
        <dbReference type="ARBA" id="ARBA00009000"/>
    </source>
</evidence>
<dbReference type="GO" id="GO:0005978">
    <property type="term" value="P:glycogen biosynthetic process"/>
    <property type="evidence" value="ECO:0007669"/>
    <property type="project" value="UniProtKB-UniRule"/>
</dbReference>
<dbReference type="NCBIfam" id="NF003811">
    <property type="entry name" value="PRK05402.1"/>
    <property type="match status" value="1"/>
</dbReference>
<keyword evidence="9 11" id="KW-0320">Glycogen biosynthesis</keyword>
<evidence type="ECO:0000256" key="3">
    <source>
        <dbReference type="ARBA" id="ARBA00004964"/>
    </source>
</evidence>
<comment type="similarity">
    <text evidence="4 11">Belongs to the glycosyl hydrolase 13 family. GlgB subfamily.</text>
</comment>
<evidence type="ECO:0000256" key="7">
    <source>
        <dbReference type="ARBA" id="ARBA00022679"/>
    </source>
</evidence>
<evidence type="ECO:0000256" key="8">
    <source>
        <dbReference type="ARBA" id="ARBA00023001"/>
    </source>
</evidence>
<dbReference type="InterPro" id="IPR004193">
    <property type="entry name" value="Glyco_hydro_13_N"/>
</dbReference>
<keyword evidence="8" id="KW-0136">Cellulose degradation</keyword>
<dbReference type="PANTHER" id="PTHR43651">
    <property type="entry name" value="1,4-ALPHA-GLUCAN-BRANCHING ENZYME"/>
    <property type="match status" value="1"/>
</dbReference>
<keyword evidence="10 11" id="KW-0119">Carbohydrate metabolism</keyword>
<feature type="domain" description="Glycosyl hydrolase family 13 catalytic" evidence="14">
    <location>
        <begin position="169"/>
        <end position="510"/>
    </location>
</feature>
<dbReference type="GO" id="GO:0003844">
    <property type="term" value="F:1,4-alpha-glucan branching enzyme activity"/>
    <property type="evidence" value="ECO:0007669"/>
    <property type="project" value="UniProtKB-UniRule"/>
</dbReference>
<dbReference type="EMBL" id="JAOQJZ010000001">
    <property type="protein sequence ID" value="MCU6704581.1"/>
    <property type="molecule type" value="Genomic_DNA"/>
</dbReference>
<evidence type="ECO:0000256" key="10">
    <source>
        <dbReference type="ARBA" id="ARBA00023277"/>
    </source>
</evidence>
<dbReference type="Pfam" id="PF02806">
    <property type="entry name" value="Alpha-amylase_C"/>
    <property type="match status" value="1"/>
</dbReference>
<dbReference type="GO" id="GO:0005829">
    <property type="term" value="C:cytosol"/>
    <property type="evidence" value="ECO:0007669"/>
    <property type="project" value="TreeGrafter"/>
</dbReference>
<dbReference type="RefSeq" id="WP_267300264.1">
    <property type="nucleotide sequence ID" value="NZ_JAOQJZ010000001.1"/>
</dbReference>
<evidence type="ECO:0000256" key="12">
    <source>
        <dbReference type="PIRSR" id="PIRSR000463-1"/>
    </source>
</evidence>
<reference evidence="15 16" key="1">
    <citation type="journal article" date="2021" name="ISME Commun">
        <title>Automated analysis of genomic sequences facilitates high-throughput and comprehensive description of bacteria.</title>
        <authorList>
            <person name="Hitch T.C.A."/>
        </authorList>
    </citation>
    <scope>NUCLEOTIDE SEQUENCE [LARGE SCALE GENOMIC DNA]</scope>
    <source>
        <strain evidence="15 16">Sanger_31</strain>
    </source>
</reference>
<evidence type="ECO:0000256" key="2">
    <source>
        <dbReference type="ARBA" id="ARBA00002953"/>
    </source>
</evidence>
<evidence type="ECO:0000256" key="13">
    <source>
        <dbReference type="SAM" id="MobiDB-lite"/>
    </source>
</evidence>
<dbReference type="InterPro" id="IPR014756">
    <property type="entry name" value="Ig_E-set"/>
</dbReference>
<dbReference type="InterPro" id="IPR044143">
    <property type="entry name" value="GlgB_N_E_set_prok"/>
</dbReference>
<keyword evidence="16" id="KW-1185">Reference proteome</keyword>
<feature type="active site" description="Proton donor" evidence="11 12">
    <location>
        <position position="364"/>
    </location>
</feature>
<keyword evidence="5 11" id="KW-0321">Glycogen metabolism</keyword>
<dbReference type="GO" id="GO:0030245">
    <property type="term" value="P:cellulose catabolic process"/>
    <property type="evidence" value="ECO:0007669"/>
    <property type="project" value="UniProtKB-KW"/>
</dbReference>
<evidence type="ECO:0000313" key="16">
    <source>
        <dbReference type="Proteomes" id="UP001208131"/>
    </source>
</evidence>
<comment type="function">
    <text evidence="2 11">Catalyzes the formation of the alpha-1,6-glucosidic linkages in glycogen by scission of a 1,4-alpha-linked oligosaccharide from growing alpha-1,4-glucan chains and the subsequent attachment of the oligosaccharide to the alpha-1,6 position.</text>
</comment>
<dbReference type="GO" id="GO:0004553">
    <property type="term" value="F:hydrolase activity, hydrolyzing O-glycosyl compounds"/>
    <property type="evidence" value="ECO:0007669"/>
    <property type="project" value="InterPro"/>
</dbReference>
<dbReference type="FunFam" id="3.20.20.80:FF:000003">
    <property type="entry name" value="1,4-alpha-glucan branching enzyme GlgB"/>
    <property type="match status" value="1"/>
</dbReference>
<dbReference type="InterPro" id="IPR006048">
    <property type="entry name" value="A-amylase/branching_C"/>
</dbReference>
<evidence type="ECO:0000256" key="11">
    <source>
        <dbReference type="HAMAP-Rule" id="MF_00685"/>
    </source>
</evidence>
<comment type="subunit">
    <text evidence="11">Monomer.</text>
</comment>
<dbReference type="SUPFAM" id="SSF51445">
    <property type="entry name" value="(Trans)glycosidases"/>
    <property type="match status" value="1"/>
</dbReference>
<evidence type="ECO:0000256" key="1">
    <source>
        <dbReference type="ARBA" id="ARBA00000826"/>
    </source>
</evidence>
<dbReference type="InterPro" id="IPR006047">
    <property type="entry name" value="GH13_cat_dom"/>
</dbReference>
<accession>A0AAE3LL26</accession>
<evidence type="ECO:0000259" key="14">
    <source>
        <dbReference type="SMART" id="SM00642"/>
    </source>
</evidence>
<dbReference type="Pfam" id="PF00128">
    <property type="entry name" value="Alpha-amylase"/>
    <property type="match status" value="1"/>
</dbReference>
<dbReference type="InterPro" id="IPR006407">
    <property type="entry name" value="GlgB"/>
</dbReference>
<dbReference type="InterPro" id="IPR013780">
    <property type="entry name" value="Glyco_hydro_b"/>
</dbReference>
<dbReference type="Proteomes" id="UP001208131">
    <property type="component" value="Unassembled WGS sequence"/>
</dbReference>
<sequence length="673" mass="77868">MIDIIPKDYELPLYLFHNGTNCETYKFLGCHKGEKDGIEGYYFRVWAAHAEGISVVGDFNDWDENATPMEKIDDSEVWEAFVTGLKTYDAYKYCIHGCDGKTHYKADPYGTHMEVAPNTGSKVFDIDDYLWSDKKWMAEKKSKDIYNCPMNIYEVHLNSWKACPDGKYFSYVRFADTIIPYIKEMGYTHIELMPLAEYPFDGSWGYQGIGYFAPTSRFGTPYDFMKMIDLFHLAGIGVILDWVPAHFPRDEAGLFEFDGGPSYEYSDPKKADHLTWGTRVFDYSKGEVKSFLISNALYWIEKYHVDGLRVDAVASMLYLDYDRRDGEWTPNKFGGKENLEAVQFFKDLNTAVFGRNPNTLMIAEESTSWPMVTKPASDGGLGFNFKWNMGWMNDMLKYMALDPIDRAFHHDMLTFSFFYAFSENFILPISHDEVVHGKASLVNKMYGGDIDNKFKQCKLFMAYMMAHPGKKLLFMGADFAQFREWDYENGLEWFMVDEYENHRNYLNYSKNLNHFYLDHPQFWERDFSWEGFSWISNDDFKQSIIIFRRFDKNGGEVIVVCNFVPVERKSYCFGVPYWGSYTEVFNSSSVDGSPCTNGTVKAVDVKMHGFDQSVCIDIPAFSCMYFTVKKEERPVPEKKAENKKKTKTAAKKTAVKKAAKAKTTKKSTAKKAE</sequence>
<dbReference type="NCBIfam" id="TIGR01515">
    <property type="entry name" value="branching_enzym"/>
    <property type="match status" value="1"/>
</dbReference>
<dbReference type="Pfam" id="PF02922">
    <property type="entry name" value="CBM_48"/>
    <property type="match status" value="1"/>
</dbReference>
<dbReference type="InterPro" id="IPR013783">
    <property type="entry name" value="Ig-like_fold"/>
</dbReference>
<dbReference type="InterPro" id="IPR037439">
    <property type="entry name" value="Branching_enzy"/>
</dbReference>
<evidence type="ECO:0000256" key="5">
    <source>
        <dbReference type="ARBA" id="ARBA00022600"/>
    </source>
</evidence>
<keyword evidence="7 11" id="KW-0808">Transferase</keyword>
<feature type="region of interest" description="Disordered" evidence="13">
    <location>
        <begin position="632"/>
        <end position="673"/>
    </location>
</feature>
<comment type="catalytic activity">
    <reaction evidence="1 11">
        <text>Transfers a segment of a (1-&gt;4)-alpha-D-glucan chain to a primary hydroxy group in a similar glucan chain.</text>
        <dbReference type="EC" id="2.4.1.18"/>
    </reaction>
</comment>
<dbReference type="SUPFAM" id="SSF51011">
    <property type="entry name" value="Glycosyl hydrolase domain"/>
    <property type="match status" value="1"/>
</dbReference>
<dbReference type="EC" id="2.4.1.18" evidence="11"/>
<evidence type="ECO:0000313" key="15">
    <source>
        <dbReference type="EMBL" id="MCU6704581.1"/>
    </source>
</evidence>
<feature type="compositionally biased region" description="Basic residues" evidence="13">
    <location>
        <begin position="641"/>
        <end position="673"/>
    </location>
</feature>
<dbReference type="CDD" id="cd02855">
    <property type="entry name" value="E_set_GBE_prok_N"/>
    <property type="match status" value="1"/>
</dbReference>
<protein>
    <recommendedName>
        <fullName evidence="11">1,4-alpha-glucan branching enzyme GlgB</fullName>
        <ecNumber evidence="11">2.4.1.18</ecNumber>
    </recommendedName>
    <alternativeName>
        <fullName evidence="11">1,4-alpha-D-glucan:1,4-alpha-D-glucan 6-glucosyl-transferase</fullName>
    </alternativeName>
    <alternativeName>
        <fullName evidence="11">Alpha-(1-&gt;4)-glucan branching enzyme</fullName>
    </alternativeName>
    <alternativeName>
        <fullName evidence="11">Glycogen branching enzyme</fullName>
        <shortName evidence="11">BE</shortName>
    </alternativeName>
</protein>
<dbReference type="PIRSF" id="PIRSF000463">
    <property type="entry name" value="GlgB"/>
    <property type="match status" value="1"/>
</dbReference>
<dbReference type="SUPFAM" id="SSF81296">
    <property type="entry name" value="E set domains"/>
    <property type="match status" value="1"/>
</dbReference>
<dbReference type="GO" id="GO:0043169">
    <property type="term" value="F:cation binding"/>
    <property type="evidence" value="ECO:0007669"/>
    <property type="project" value="InterPro"/>
</dbReference>
<keyword evidence="8" id="KW-0624">Polysaccharide degradation</keyword>
<comment type="caution">
    <text evidence="15">The sequence shown here is derived from an EMBL/GenBank/DDBJ whole genome shotgun (WGS) entry which is preliminary data.</text>
</comment>
<dbReference type="NCBIfam" id="NF008967">
    <property type="entry name" value="PRK12313.1"/>
    <property type="match status" value="1"/>
</dbReference>
<evidence type="ECO:0000256" key="9">
    <source>
        <dbReference type="ARBA" id="ARBA00023056"/>
    </source>
</evidence>
<dbReference type="Gene3D" id="2.60.40.10">
    <property type="entry name" value="Immunoglobulins"/>
    <property type="match status" value="1"/>
</dbReference>
<dbReference type="Gene3D" id="2.60.40.1180">
    <property type="entry name" value="Golgi alpha-mannosidase II"/>
    <property type="match status" value="1"/>
</dbReference>
<evidence type="ECO:0000256" key="6">
    <source>
        <dbReference type="ARBA" id="ARBA00022676"/>
    </source>
</evidence>
<dbReference type="AlphaFoldDB" id="A0AAE3LL26"/>